<name>A0A1Y5FB70_9BACT</name>
<sequence length="309" mass="34344">MENLKVLITGGTGFVGKNTVKKLTNDNFQVRYTTRGTILENGKPVKIGDISDQDYWREAIAGSNVVVHCLARVHILKESSTSPYDEFKKTNVDATVALAKASLLTSVKKFIFLSTVGVYGNSGTDISENVEPQPNGDYAQTKLEAEKLLKEIFKDSDVELVILRPPLIYGFEAPGNYRSLENVISKRIPLPLGSISNKRSFLFVQNLSWVISELIKSNKEISGTYNVTDGEVVTTSYFLKSIAHHFSFAMILPFPIFLLKLLGKVTGKSRAISKLTDDLSFSSDKLYEILDKKPLNSMKSALVETYKNN</sequence>
<organism evidence="3 4">
    <name type="scientific">Halobacteriovorax marinus</name>
    <dbReference type="NCBI Taxonomy" id="97084"/>
    <lineage>
        <taxon>Bacteria</taxon>
        <taxon>Pseudomonadati</taxon>
        <taxon>Bdellovibrionota</taxon>
        <taxon>Bacteriovoracia</taxon>
        <taxon>Bacteriovoracales</taxon>
        <taxon>Halobacteriovoraceae</taxon>
        <taxon>Halobacteriovorax</taxon>
    </lineage>
</organism>
<accession>A0A1Y5FB70</accession>
<dbReference type="InterPro" id="IPR001509">
    <property type="entry name" value="Epimerase_deHydtase"/>
</dbReference>
<gene>
    <name evidence="3" type="ORF">A9Q84_05435</name>
</gene>
<dbReference type="SUPFAM" id="SSF51735">
    <property type="entry name" value="NAD(P)-binding Rossmann-fold domains"/>
    <property type="match status" value="1"/>
</dbReference>
<comment type="similarity">
    <text evidence="1">Belongs to the NAD(P)-dependent epimerase/dehydratase family.</text>
</comment>
<evidence type="ECO:0000313" key="3">
    <source>
        <dbReference type="EMBL" id="OUR98856.1"/>
    </source>
</evidence>
<evidence type="ECO:0000259" key="2">
    <source>
        <dbReference type="Pfam" id="PF01370"/>
    </source>
</evidence>
<protein>
    <recommendedName>
        <fullName evidence="2">NAD-dependent epimerase/dehydratase domain-containing protein</fullName>
    </recommendedName>
</protein>
<dbReference type="AlphaFoldDB" id="A0A1Y5FB70"/>
<dbReference type="Gene3D" id="3.40.50.720">
    <property type="entry name" value="NAD(P)-binding Rossmann-like Domain"/>
    <property type="match status" value="1"/>
</dbReference>
<reference evidence="4" key="1">
    <citation type="journal article" date="2017" name="Proc. Natl. Acad. Sci. U.S.A.">
        <title>Simulation of Deepwater Horizon oil plume reveals substrate specialization within a complex community of hydrocarbon-degraders.</title>
        <authorList>
            <person name="Hu P."/>
            <person name="Dubinsky E.A."/>
            <person name="Probst A.J."/>
            <person name="Wang J."/>
            <person name="Sieber C.M.K."/>
            <person name="Tom L.M."/>
            <person name="Gardinali P."/>
            <person name="Banfield J.F."/>
            <person name="Atlas R.M."/>
            <person name="Andersen G.L."/>
        </authorList>
    </citation>
    <scope>NUCLEOTIDE SEQUENCE [LARGE SCALE GENOMIC DNA]</scope>
</reference>
<dbReference type="Proteomes" id="UP000196531">
    <property type="component" value="Unassembled WGS sequence"/>
</dbReference>
<evidence type="ECO:0000313" key="4">
    <source>
        <dbReference type="Proteomes" id="UP000196531"/>
    </source>
</evidence>
<dbReference type="EMBL" id="MAAO01000004">
    <property type="protein sequence ID" value="OUR98856.1"/>
    <property type="molecule type" value="Genomic_DNA"/>
</dbReference>
<feature type="domain" description="NAD-dependent epimerase/dehydratase" evidence="2">
    <location>
        <begin position="6"/>
        <end position="227"/>
    </location>
</feature>
<evidence type="ECO:0000256" key="1">
    <source>
        <dbReference type="ARBA" id="ARBA00007637"/>
    </source>
</evidence>
<dbReference type="PANTHER" id="PTHR43000">
    <property type="entry name" value="DTDP-D-GLUCOSE 4,6-DEHYDRATASE-RELATED"/>
    <property type="match status" value="1"/>
</dbReference>
<proteinExistence type="inferred from homology"/>
<dbReference type="InterPro" id="IPR036291">
    <property type="entry name" value="NAD(P)-bd_dom_sf"/>
</dbReference>
<comment type="caution">
    <text evidence="3">The sequence shown here is derived from an EMBL/GenBank/DDBJ whole genome shotgun (WGS) entry which is preliminary data.</text>
</comment>
<dbReference type="Pfam" id="PF01370">
    <property type="entry name" value="Epimerase"/>
    <property type="match status" value="1"/>
</dbReference>